<gene>
    <name evidence="11" type="ORF">PRZ48_003930</name>
</gene>
<dbReference type="PRINTS" id="PR00171">
    <property type="entry name" value="SUGRTRNSPORT"/>
</dbReference>
<feature type="transmembrane region" description="Helical" evidence="9">
    <location>
        <begin position="407"/>
        <end position="428"/>
    </location>
</feature>
<comment type="caution">
    <text evidence="11">The sequence shown here is derived from an EMBL/GenBank/DDBJ whole genome shotgun (WGS) entry which is preliminary data.</text>
</comment>
<comment type="subcellular location">
    <subcellularLocation>
        <location evidence="1">Membrane</location>
        <topology evidence="1">Multi-pass membrane protein</topology>
    </subcellularLocation>
</comment>
<feature type="domain" description="Major facilitator superfamily (MFS) profile" evidence="10">
    <location>
        <begin position="51"/>
        <end position="494"/>
    </location>
</feature>
<feature type="transmembrane region" description="Helical" evidence="9">
    <location>
        <begin position="471"/>
        <end position="490"/>
    </location>
</feature>
<dbReference type="PANTHER" id="PTHR48022">
    <property type="entry name" value="PLASTIDIC GLUCOSE TRANSPORTER 4"/>
    <property type="match status" value="1"/>
</dbReference>
<dbReference type="InterPro" id="IPR005828">
    <property type="entry name" value="MFS_sugar_transport-like"/>
</dbReference>
<organism evidence="11 12">
    <name type="scientific">Zasmidium cellare</name>
    <name type="common">Wine cellar mold</name>
    <name type="synonym">Racodium cellare</name>
    <dbReference type="NCBI Taxonomy" id="395010"/>
    <lineage>
        <taxon>Eukaryota</taxon>
        <taxon>Fungi</taxon>
        <taxon>Dikarya</taxon>
        <taxon>Ascomycota</taxon>
        <taxon>Pezizomycotina</taxon>
        <taxon>Dothideomycetes</taxon>
        <taxon>Dothideomycetidae</taxon>
        <taxon>Mycosphaerellales</taxon>
        <taxon>Mycosphaerellaceae</taxon>
        <taxon>Zasmidium</taxon>
    </lineage>
</organism>
<dbReference type="PROSITE" id="PS50850">
    <property type="entry name" value="MFS"/>
    <property type="match status" value="1"/>
</dbReference>
<evidence type="ECO:0000313" key="12">
    <source>
        <dbReference type="Proteomes" id="UP001305779"/>
    </source>
</evidence>
<dbReference type="Pfam" id="PF00083">
    <property type="entry name" value="Sugar_tr"/>
    <property type="match status" value="1"/>
</dbReference>
<feature type="transmembrane region" description="Helical" evidence="9">
    <location>
        <begin position="187"/>
        <end position="206"/>
    </location>
</feature>
<dbReference type="PROSITE" id="PS00216">
    <property type="entry name" value="SUGAR_TRANSPORT_1"/>
    <property type="match status" value="1"/>
</dbReference>
<evidence type="ECO:0000256" key="3">
    <source>
        <dbReference type="ARBA" id="ARBA00022448"/>
    </source>
</evidence>
<dbReference type="NCBIfam" id="TIGR00879">
    <property type="entry name" value="SP"/>
    <property type="match status" value="1"/>
</dbReference>
<dbReference type="PANTHER" id="PTHR48022:SF68">
    <property type="entry name" value="MAJOR FACILITATOR SUPERFAMILY (MFS) PROFILE DOMAIN-CONTAINING PROTEIN-RELATED"/>
    <property type="match status" value="1"/>
</dbReference>
<evidence type="ECO:0000259" key="10">
    <source>
        <dbReference type="PROSITE" id="PS50850"/>
    </source>
</evidence>
<dbReference type="InterPro" id="IPR036259">
    <property type="entry name" value="MFS_trans_sf"/>
</dbReference>
<dbReference type="EMBL" id="JAXOVC010000002">
    <property type="protein sequence ID" value="KAK4505965.1"/>
    <property type="molecule type" value="Genomic_DNA"/>
</dbReference>
<feature type="transmembrane region" description="Helical" evidence="9">
    <location>
        <begin position="218"/>
        <end position="241"/>
    </location>
</feature>
<keyword evidence="3 7" id="KW-0813">Transport</keyword>
<evidence type="ECO:0000256" key="9">
    <source>
        <dbReference type="SAM" id="Phobius"/>
    </source>
</evidence>
<feature type="transmembrane region" description="Helical" evidence="9">
    <location>
        <begin position="347"/>
        <end position="367"/>
    </location>
</feature>
<evidence type="ECO:0000256" key="4">
    <source>
        <dbReference type="ARBA" id="ARBA00022692"/>
    </source>
</evidence>
<name>A0ABR0EY17_ZASCE</name>
<evidence type="ECO:0000313" key="11">
    <source>
        <dbReference type="EMBL" id="KAK4505965.1"/>
    </source>
</evidence>
<accession>A0ABR0EY17</accession>
<protein>
    <recommendedName>
        <fullName evidence="10">Major facilitator superfamily (MFS) profile domain-containing protein</fullName>
    </recommendedName>
</protein>
<keyword evidence="5 9" id="KW-1133">Transmembrane helix</keyword>
<proteinExistence type="inferred from homology"/>
<evidence type="ECO:0000256" key="5">
    <source>
        <dbReference type="ARBA" id="ARBA00022989"/>
    </source>
</evidence>
<feature type="transmembrane region" description="Helical" evidence="9">
    <location>
        <begin position="308"/>
        <end position="327"/>
    </location>
</feature>
<feature type="transmembrane region" description="Helical" evidence="9">
    <location>
        <begin position="157"/>
        <end position="175"/>
    </location>
</feature>
<feature type="transmembrane region" description="Helical" evidence="9">
    <location>
        <begin position="46"/>
        <end position="64"/>
    </location>
</feature>
<reference evidence="11 12" key="1">
    <citation type="journal article" date="2023" name="G3 (Bethesda)">
        <title>A chromosome-level genome assembly of Zasmidium syzygii isolated from banana leaves.</title>
        <authorList>
            <person name="van Westerhoven A.C."/>
            <person name="Mehrabi R."/>
            <person name="Talebi R."/>
            <person name="Steentjes M.B.F."/>
            <person name="Corcolon B."/>
            <person name="Chong P.A."/>
            <person name="Kema G.H.J."/>
            <person name="Seidl M.F."/>
        </authorList>
    </citation>
    <scope>NUCLEOTIDE SEQUENCE [LARGE SCALE GENOMIC DNA]</scope>
    <source>
        <strain evidence="11 12">P124</strain>
    </source>
</reference>
<evidence type="ECO:0000256" key="1">
    <source>
        <dbReference type="ARBA" id="ARBA00004141"/>
    </source>
</evidence>
<sequence>MPGSDLVGLVWKKKKDGEVIDEKNVQSTASPTVPAKGQFMGLRGQALSHVIGVTAATFFFLYGYDQGDMGGFLTVQNFLHRFTQVGVVNFPDSLKVAQMTAITVGIWNLGCLCSAVLTIFLSDRFGRKSLMFVGLVLLLIGQIIQATSFAWGQFLAGRFIAGLGNGFNCATVPAWQAECTKAHRRGTLLMLTAGAAIAAGMAFSYWMDFAFAWIDNSASWRVPIALQIIFIFAIFPVIGFMPESPRWLILQGREDEALNILSALNDMPHDAHEIRQEFLQIKDAVIEMSQASFRNVFKMGDYRDFHRVILAVGLQFMQQITGINFMTQYYANMFQLQYKWGAWQARLLSAGAGTEFFLMSFVAVWAIDRICGRRGLLMFGSAGMTVSMVILTIMLEINNRASLDAGTAFIFVFCTFYACSWQGISWLYQVEIVPLRIRGPANALSTAANWTANFICVIIAAPGFKTIKWKLYIVFACTNVVIFPLIYFFYPETSLRCLEEVDYIFHTANSSPRPWLDVRKIAADIPLWYGRDMEEAYDYESSEWHQRHVRFSDEVKDSEGETTTLRATSDGGYMEKLASSSSGSEEEKPRDNGDLAAPSPIVGRTSRDSQSRSRSSGRGR</sequence>
<dbReference type="Gene3D" id="1.20.1250.20">
    <property type="entry name" value="MFS general substrate transporter like domains"/>
    <property type="match status" value="1"/>
</dbReference>
<dbReference type="InterPro" id="IPR050360">
    <property type="entry name" value="MFS_Sugar_Transporters"/>
</dbReference>
<evidence type="ECO:0000256" key="2">
    <source>
        <dbReference type="ARBA" id="ARBA00010992"/>
    </source>
</evidence>
<dbReference type="InterPro" id="IPR005829">
    <property type="entry name" value="Sugar_transporter_CS"/>
</dbReference>
<feature type="transmembrane region" description="Helical" evidence="9">
    <location>
        <begin position="376"/>
        <end position="395"/>
    </location>
</feature>
<keyword evidence="4 9" id="KW-0812">Transmembrane</keyword>
<feature type="region of interest" description="Disordered" evidence="8">
    <location>
        <begin position="553"/>
        <end position="620"/>
    </location>
</feature>
<keyword evidence="12" id="KW-1185">Reference proteome</keyword>
<dbReference type="InterPro" id="IPR003663">
    <property type="entry name" value="Sugar/inositol_transpt"/>
</dbReference>
<keyword evidence="6 9" id="KW-0472">Membrane</keyword>
<comment type="similarity">
    <text evidence="2 7">Belongs to the major facilitator superfamily. Sugar transporter (TC 2.A.1.1) family.</text>
</comment>
<dbReference type="SUPFAM" id="SSF103473">
    <property type="entry name" value="MFS general substrate transporter"/>
    <property type="match status" value="1"/>
</dbReference>
<feature type="transmembrane region" description="Helical" evidence="9">
    <location>
        <begin position="130"/>
        <end position="151"/>
    </location>
</feature>
<evidence type="ECO:0000256" key="7">
    <source>
        <dbReference type="RuleBase" id="RU003346"/>
    </source>
</evidence>
<dbReference type="Proteomes" id="UP001305779">
    <property type="component" value="Unassembled WGS sequence"/>
</dbReference>
<dbReference type="InterPro" id="IPR020846">
    <property type="entry name" value="MFS_dom"/>
</dbReference>
<feature type="transmembrane region" description="Helical" evidence="9">
    <location>
        <begin position="99"/>
        <end position="121"/>
    </location>
</feature>
<evidence type="ECO:0000256" key="8">
    <source>
        <dbReference type="SAM" id="MobiDB-lite"/>
    </source>
</evidence>
<evidence type="ECO:0000256" key="6">
    <source>
        <dbReference type="ARBA" id="ARBA00023136"/>
    </source>
</evidence>